<dbReference type="EMBL" id="BARW01037428">
    <property type="protein sequence ID" value="GAJ24510.1"/>
    <property type="molecule type" value="Genomic_DNA"/>
</dbReference>
<protein>
    <submittedName>
        <fullName evidence="1">Uncharacterized protein</fullName>
    </submittedName>
</protein>
<name>X1W2Y4_9ZZZZ</name>
<organism evidence="1">
    <name type="scientific">marine sediment metagenome</name>
    <dbReference type="NCBI Taxonomy" id="412755"/>
    <lineage>
        <taxon>unclassified sequences</taxon>
        <taxon>metagenomes</taxon>
        <taxon>ecological metagenomes</taxon>
    </lineage>
</organism>
<comment type="caution">
    <text evidence="1">The sequence shown here is derived from an EMBL/GenBank/DDBJ whole genome shotgun (WGS) entry which is preliminary data.</text>
</comment>
<sequence>MGIKEKATYGDYYWAMQVEAQKLFADDSEKAIAPYIASLLADIPNIELLPAG</sequence>
<feature type="non-terminal residue" evidence="1">
    <location>
        <position position="52"/>
    </location>
</feature>
<evidence type="ECO:0000313" key="1">
    <source>
        <dbReference type="EMBL" id="GAJ24510.1"/>
    </source>
</evidence>
<dbReference type="AlphaFoldDB" id="X1W2Y4"/>
<accession>X1W2Y4</accession>
<reference evidence="1" key="1">
    <citation type="journal article" date="2014" name="Front. Microbiol.">
        <title>High frequency of phylogenetically diverse reductive dehalogenase-homologous genes in deep subseafloor sedimentary metagenomes.</title>
        <authorList>
            <person name="Kawai M."/>
            <person name="Futagami T."/>
            <person name="Toyoda A."/>
            <person name="Takaki Y."/>
            <person name="Nishi S."/>
            <person name="Hori S."/>
            <person name="Arai W."/>
            <person name="Tsubouchi T."/>
            <person name="Morono Y."/>
            <person name="Uchiyama I."/>
            <person name="Ito T."/>
            <person name="Fujiyama A."/>
            <person name="Inagaki F."/>
            <person name="Takami H."/>
        </authorList>
    </citation>
    <scope>NUCLEOTIDE SEQUENCE</scope>
    <source>
        <strain evidence="1">Expedition CK06-06</strain>
    </source>
</reference>
<proteinExistence type="predicted"/>
<gene>
    <name evidence="1" type="ORF">S12H4_57784</name>
</gene>